<name>A0A5B7JRU0_PORTR</name>
<feature type="compositionally biased region" description="Basic and acidic residues" evidence="1">
    <location>
        <begin position="1"/>
        <end position="34"/>
    </location>
</feature>
<feature type="compositionally biased region" description="Basic residues" evidence="1">
    <location>
        <begin position="35"/>
        <end position="48"/>
    </location>
</feature>
<evidence type="ECO:0000313" key="2">
    <source>
        <dbReference type="EMBL" id="MPD00622.1"/>
    </source>
</evidence>
<accession>A0A5B7JRU0</accession>
<organism evidence="2 3">
    <name type="scientific">Portunus trituberculatus</name>
    <name type="common">Swimming crab</name>
    <name type="synonym">Neptunus trituberculatus</name>
    <dbReference type="NCBI Taxonomy" id="210409"/>
    <lineage>
        <taxon>Eukaryota</taxon>
        <taxon>Metazoa</taxon>
        <taxon>Ecdysozoa</taxon>
        <taxon>Arthropoda</taxon>
        <taxon>Crustacea</taxon>
        <taxon>Multicrustacea</taxon>
        <taxon>Malacostraca</taxon>
        <taxon>Eumalacostraca</taxon>
        <taxon>Eucarida</taxon>
        <taxon>Decapoda</taxon>
        <taxon>Pleocyemata</taxon>
        <taxon>Brachyura</taxon>
        <taxon>Eubrachyura</taxon>
        <taxon>Portunoidea</taxon>
        <taxon>Portunidae</taxon>
        <taxon>Portuninae</taxon>
        <taxon>Portunus</taxon>
    </lineage>
</organism>
<dbReference type="AlphaFoldDB" id="A0A5B7JRU0"/>
<reference evidence="2 3" key="1">
    <citation type="submission" date="2019-05" db="EMBL/GenBank/DDBJ databases">
        <title>Another draft genome of Portunus trituberculatus and its Hox gene families provides insights of decapod evolution.</title>
        <authorList>
            <person name="Jeong J.-H."/>
            <person name="Song I."/>
            <person name="Kim S."/>
            <person name="Choi T."/>
            <person name="Kim D."/>
            <person name="Ryu S."/>
            <person name="Kim W."/>
        </authorList>
    </citation>
    <scope>NUCLEOTIDE SEQUENCE [LARGE SCALE GENOMIC DNA]</scope>
    <source>
        <tissue evidence="2">Muscle</tissue>
    </source>
</reference>
<comment type="caution">
    <text evidence="2">The sequence shown here is derived from an EMBL/GenBank/DDBJ whole genome shotgun (WGS) entry which is preliminary data.</text>
</comment>
<feature type="region of interest" description="Disordered" evidence="1">
    <location>
        <begin position="1"/>
        <end position="63"/>
    </location>
</feature>
<dbReference type="EMBL" id="VSRR010123696">
    <property type="protein sequence ID" value="MPD00622.1"/>
    <property type="molecule type" value="Genomic_DNA"/>
</dbReference>
<keyword evidence="3" id="KW-1185">Reference proteome</keyword>
<gene>
    <name evidence="2" type="ORF">E2C01_096105</name>
</gene>
<sequence>MKKLRKEERETREGGMDNAEREVTEGPYEGEGKCKVRKGTRGGRRMTGKRGDTRGNKAPEEDR</sequence>
<evidence type="ECO:0000313" key="3">
    <source>
        <dbReference type="Proteomes" id="UP000324222"/>
    </source>
</evidence>
<dbReference type="Proteomes" id="UP000324222">
    <property type="component" value="Unassembled WGS sequence"/>
</dbReference>
<feature type="compositionally biased region" description="Basic and acidic residues" evidence="1">
    <location>
        <begin position="49"/>
        <end position="63"/>
    </location>
</feature>
<evidence type="ECO:0000256" key="1">
    <source>
        <dbReference type="SAM" id="MobiDB-lite"/>
    </source>
</evidence>
<proteinExistence type="predicted"/>
<protein>
    <submittedName>
        <fullName evidence="2">Uncharacterized protein</fullName>
    </submittedName>
</protein>